<protein>
    <submittedName>
        <fullName evidence="1">Uncharacterized protein</fullName>
    </submittedName>
</protein>
<evidence type="ECO:0000313" key="1">
    <source>
        <dbReference type="EMBL" id="NMH87875.1"/>
    </source>
</evidence>
<dbReference type="Proteomes" id="UP000746690">
    <property type="component" value="Unassembled WGS sequence"/>
</dbReference>
<reference evidence="1 2" key="1">
    <citation type="submission" date="2020-04" db="EMBL/GenBank/DDBJ databases">
        <title>A Flavivirga sp. nov.</title>
        <authorList>
            <person name="Sun X."/>
        </authorList>
    </citation>
    <scope>NUCLEOTIDE SEQUENCE [LARGE SCALE GENOMIC DNA]</scope>
    <source>
        <strain evidence="1 2">Y03</strain>
    </source>
</reference>
<organism evidence="1 2">
    <name type="scientific">Flavivirga algicola</name>
    <dbReference type="NCBI Taxonomy" id="2729136"/>
    <lineage>
        <taxon>Bacteria</taxon>
        <taxon>Pseudomonadati</taxon>
        <taxon>Bacteroidota</taxon>
        <taxon>Flavobacteriia</taxon>
        <taxon>Flavobacteriales</taxon>
        <taxon>Flavobacteriaceae</taxon>
        <taxon>Flavivirga</taxon>
    </lineage>
</organism>
<proteinExistence type="predicted"/>
<accession>A0ABX1RXZ7</accession>
<dbReference type="RefSeq" id="WP_169672790.1">
    <property type="nucleotide sequence ID" value="NZ_JABBHF010000005.1"/>
</dbReference>
<comment type="caution">
    <text evidence="1">The sequence shown here is derived from an EMBL/GenBank/DDBJ whole genome shotgun (WGS) entry which is preliminary data.</text>
</comment>
<dbReference type="EMBL" id="JABBHF010000005">
    <property type="protein sequence ID" value="NMH87875.1"/>
    <property type="molecule type" value="Genomic_DNA"/>
</dbReference>
<name>A0ABX1RXZ7_9FLAO</name>
<keyword evidence="2" id="KW-1185">Reference proteome</keyword>
<gene>
    <name evidence="1" type="ORF">HHX25_10185</name>
</gene>
<sequence length="163" mass="19543">MNIIICGTPYWDRISCEIMKTYLRHFEYHFKIHRFHSVRDFEELLTKLNRSEIDNIHAFISHNHSNSETVLSKLNNRKLKSNKNICVTVSSIRDDNRTYDFIASIKSRLSDSIEIFIDVFMEAGQAGYMQFFDALIERWFYYIKCRNEGKNPKHQTVDLHKYH</sequence>
<evidence type="ECO:0000313" key="2">
    <source>
        <dbReference type="Proteomes" id="UP000746690"/>
    </source>
</evidence>